<evidence type="ECO:0000313" key="1">
    <source>
        <dbReference type="EMBL" id="VEB07234.1"/>
    </source>
</evidence>
<proteinExistence type="predicted"/>
<dbReference type="EMBL" id="LR134162">
    <property type="protein sequence ID" value="VEB07234.1"/>
    <property type="molecule type" value="Genomic_DNA"/>
</dbReference>
<accession>A0A3S4H6Z3</accession>
<protein>
    <submittedName>
        <fullName evidence="1">Uncharacterized protein</fullName>
    </submittedName>
</protein>
<reference evidence="1 2" key="1">
    <citation type="submission" date="2018-12" db="EMBL/GenBank/DDBJ databases">
        <authorList>
            <consortium name="Pathogen Informatics"/>
        </authorList>
    </citation>
    <scope>NUCLEOTIDE SEQUENCE [LARGE SCALE GENOMIC DNA]</scope>
    <source>
        <strain evidence="1 2">NCTC13635</strain>
    </source>
</reference>
<dbReference type="AlphaFoldDB" id="A0A3S4H6Z3"/>
<sequence>MVHRHEQAARAVIALDLIPLDAFADDIAAFEHHAAEHFCRIRAVVLFNDVDIAAIGVDQLTAVAAAGAEADARPFQHHHVVAHFGQMQGRREAGVAAADDADVTVDGSLQRRERFILVGAGGIVASGMFSHDQDSRAIQMVFSSVNFSSACSDLSRPLPLCL</sequence>
<evidence type="ECO:0000313" key="2">
    <source>
        <dbReference type="Proteomes" id="UP000282433"/>
    </source>
</evidence>
<dbReference type="Proteomes" id="UP000282433">
    <property type="component" value="Chromosome"/>
</dbReference>
<gene>
    <name evidence="1" type="ORF">NCTC13635_06625</name>
</gene>
<organism evidence="1 2">
    <name type="scientific">Klebsiella pneumoniae</name>
    <dbReference type="NCBI Taxonomy" id="573"/>
    <lineage>
        <taxon>Bacteria</taxon>
        <taxon>Pseudomonadati</taxon>
        <taxon>Pseudomonadota</taxon>
        <taxon>Gammaproteobacteria</taxon>
        <taxon>Enterobacterales</taxon>
        <taxon>Enterobacteriaceae</taxon>
        <taxon>Klebsiella/Raoultella group</taxon>
        <taxon>Klebsiella</taxon>
        <taxon>Klebsiella pneumoniae complex</taxon>
    </lineage>
</organism>
<name>A0A3S4H6Z3_KLEPN</name>